<dbReference type="EMBL" id="QHLY01000012">
    <property type="protein sequence ID" value="PXA68322.1"/>
    <property type="molecule type" value="Genomic_DNA"/>
</dbReference>
<gene>
    <name evidence="4" type="ORF">CTB96_17040</name>
</gene>
<evidence type="ECO:0000256" key="1">
    <source>
        <dbReference type="SAM" id="MobiDB-lite"/>
    </source>
</evidence>
<reference evidence="4 5" key="1">
    <citation type="submission" date="2018-05" db="EMBL/GenBank/DDBJ databases">
        <title>Genetic diversity of glacier-inhabiting Cryobacterium bacteria in China and description of Cryobacterium mengkeensis sp. nov. and Arthrobacter glacialis sp. nov.</title>
        <authorList>
            <person name="Liu Q."/>
            <person name="Xin Y.-H."/>
        </authorList>
    </citation>
    <scope>NUCLEOTIDE SEQUENCE [LARGE SCALE GENOMIC DNA]</scope>
    <source>
        <strain evidence="4 5">SK-1</strain>
    </source>
</reference>
<dbReference type="RefSeq" id="WP_110127989.1">
    <property type="nucleotide sequence ID" value="NZ_QHLY01000012.1"/>
</dbReference>
<feature type="transmembrane region" description="Helical" evidence="2">
    <location>
        <begin position="31"/>
        <end position="53"/>
    </location>
</feature>
<dbReference type="AlphaFoldDB" id="A0A317ZP87"/>
<feature type="transmembrane region" description="Helical" evidence="2">
    <location>
        <begin position="148"/>
        <end position="167"/>
    </location>
</feature>
<evidence type="ECO:0000313" key="5">
    <source>
        <dbReference type="Proteomes" id="UP000246722"/>
    </source>
</evidence>
<feature type="domain" description="DUF1468" evidence="3">
    <location>
        <begin position="33"/>
        <end position="171"/>
    </location>
</feature>
<keyword evidence="2" id="KW-0812">Transmembrane</keyword>
<dbReference type="OrthoDB" id="7950028at2"/>
<protein>
    <recommendedName>
        <fullName evidence="3">DUF1468 domain-containing protein</fullName>
    </recommendedName>
</protein>
<comment type="caution">
    <text evidence="4">The sequence shown here is derived from an EMBL/GenBank/DDBJ whole genome shotgun (WGS) entry which is preliminary data.</text>
</comment>
<proteinExistence type="predicted"/>
<keyword evidence="5" id="KW-1185">Reference proteome</keyword>
<feature type="compositionally biased region" description="Low complexity" evidence="1">
    <location>
        <begin position="1"/>
        <end position="17"/>
    </location>
</feature>
<evidence type="ECO:0000259" key="3">
    <source>
        <dbReference type="Pfam" id="PF07331"/>
    </source>
</evidence>
<name>A0A317ZP87_9MICO</name>
<dbReference type="Pfam" id="PF07331">
    <property type="entry name" value="TctB"/>
    <property type="match status" value="1"/>
</dbReference>
<keyword evidence="2" id="KW-0472">Membrane</keyword>
<keyword evidence="2" id="KW-1133">Transmembrane helix</keyword>
<dbReference type="Proteomes" id="UP000246722">
    <property type="component" value="Unassembled WGS sequence"/>
</dbReference>
<evidence type="ECO:0000313" key="4">
    <source>
        <dbReference type="EMBL" id="PXA68322.1"/>
    </source>
</evidence>
<accession>A0A317ZP87</accession>
<feature type="region of interest" description="Disordered" evidence="1">
    <location>
        <begin position="1"/>
        <end position="26"/>
    </location>
</feature>
<feature type="transmembrane region" description="Helical" evidence="2">
    <location>
        <begin position="65"/>
        <end position="86"/>
    </location>
</feature>
<feature type="transmembrane region" description="Helical" evidence="2">
    <location>
        <begin position="106"/>
        <end position="136"/>
    </location>
</feature>
<sequence length="171" mass="17820">MRPSSSTTSGRAGATDAGGERPTPAPRWPEITIALTAVALTGSVLLLANAIELRLELPGLTPRSWPTFLGALGLGLSLILLITALVKAPRPSDDNEATTRAGWIKLLLAVAATIVFIVVWPLTAFVVAAPVFVSAVTAIGGGRGIRALIIYPVVMTGALYAMFNLLLRVPL</sequence>
<dbReference type="InterPro" id="IPR009936">
    <property type="entry name" value="DUF1468"/>
</dbReference>
<evidence type="ECO:0000256" key="2">
    <source>
        <dbReference type="SAM" id="Phobius"/>
    </source>
</evidence>
<organism evidence="4 5">
    <name type="scientific">Cryobacterium arcticum</name>
    <dbReference type="NCBI Taxonomy" id="670052"/>
    <lineage>
        <taxon>Bacteria</taxon>
        <taxon>Bacillati</taxon>
        <taxon>Actinomycetota</taxon>
        <taxon>Actinomycetes</taxon>
        <taxon>Micrococcales</taxon>
        <taxon>Microbacteriaceae</taxon>
        <taxon>Cryobacterium</taxon>
    </lineage>
</organism>